<accession>A0A8H6RAM6</accession>
<feature type="region of interest" description="Disordered" evidence="1">
    <location>
        <begin position="304"/>
        <end position="330"/>
    </location>
</feature>
<reference evidence="2" key="1">
    <citation type="submission" date="2020-04" db="EMBL/GenBank/DDBJ databases">
        <title>Draft genome resource of the tomato pathogen Pseudocercospora fuligena.</title>
        <authorList>
            <person name="Zaccaron A."/>
        </authorList>
    </citation>
    <scope>NUCLEOTIDE SEQUENCE</scope>
    <source>
        <strain evidence="2">PF001</strain>
    </source>
</reference>
<evidence type="ECO:0000313" key="3">
    <source>
        <dbReference type="Proteomes" id="UP000660729"/>
    </source>
</evidence>
<feature type="region of interest" description="Disordered" evidence="1">
    <location>
        <begin position="544"/>
        <end position="635"/>
    </location>
</feature>
<dbReference type="Proteomes" id="UP000660729">
    <property type="component" value="Unassembled WGS sequence"/>
</dbReference>
<dbReference type="OrthoDB" id="5431013at2759"/>
<dbReference type="AlphaFoldDB" id="A0A8H6RAM6"/>
<protein>
    <recommendedName>
        <fullName evidence="4">Fungal N-terminal domain-containing protein</fullName>
    </recommendedName>
</protein>
<evidence type="ECO:0000256" key="1">
    <source>
        <dbReference type="SAM" id="MobiDB-lite"/>
    </source>
</evidence>
<keyword evidence="3" id="KW-1185">Reference proteome</keyword>
<feature type="compositionally biased region" description="Polar residues" evidence="1">
    <location>
        <begin position="488"/>
        <end position="502"/>
    </location>
</feature>
<feature type="compositionally biased region" description="Basic and acidic residues" evidence="1">
    <location>
        <begin position="476"/>
        <end position="487"/>
    </location>
</feature>
<name>A0A8H6RAM6_9PEZI</name>
<gene>
    <name evidence="2" type="ORF">HII31_09498</name>
</gene>
<feature type="region of interest" description="Disordered" evidence="1">
    <location>
        <begin position="476"/>
        <end position="508"/>
    </location>
</feature>
<evidence type="ECO:0000313" key="2">
    <source>
        <dbReference type="EMBL" id="KAF7189076.1"/>
    </source>
</evidence>
<sequence>MTELRSIQRHRKFNERALECAFRLLQERFNSLEQSLGNRKEYGLIDLRHGSGLEDELADMVREDRFHDRPQSRLNLKPPAAVSTSSVESRNGYVPPYIASAPGLPAPRVVSSEDYRSRPFNGKRSFGSPFLVVVETAIAAIELAEIGFSIAETFHEYAKGVNSSQKQIRNIGHEVDNTSKVLKQANLQLDIGQQSRLYSEEGRATAHSALDGCRQVFDNLKLFLDGVVKYRPDGRVSVKTIEKWPLKSSELEQSRRDLERCKSTLQLSLMVVLLKQSTTNSDATIAGMLRLQIADLVKRAQIKDDEQVDKEPPAGVDHAGSANKHEPFPKVEHNLTTTGVQLLAMPMMRDREGSRQTSPSCFAGAEGLNAPNILTTRSMHEISKEEIHASKSDPFAGIGWPPKPSLSKFEQAIISDIVRALDLYSQSAAELASAIMEANGQWRTRKELELYNADALLRLVCLRSVSLRSCYKRYSPAEKKKPKRMSDDSTTASDNDRPNPQLSRGEPRRARELLGIVYPIEERKVLPPLVTKTEKANIRFRAEDSSDELVSRFQPKSSAEDLWTSDPRPVIPSVKADESSPRLHETTSPPQKSKEPRSPPAATENKSWSWLSHEVPIQKPELPPPKDKNDPRHLYTSNVASGCARVQYGITSSMGGYSAVPTEQQATGEGVAFEQDPVDELLQRWTV</sequence>
<organism evidence="2 3">
    <name type="scientific">Pseudocercospora fuligena</name>
    <dbReference type="NCBI Taxonomy" id="685502"/>
    <lineage>
        <taxon>Eukaryota</taxon>
        <taxon>Fungi</taxon>
        <taxon>Dikarya</taxon>
        <taxon>Ascomycota</taxon>
        <taxon>Pezizomycotina</taxon>
        <taxon>Dothideomycetes</taxon>
        <taxon>Dothideomycetidae</taxon>
        <taxon>Mycosphaerellales</taxon>
        <taxon>Mycosphaerellaceae</taxon>
        <taxon>Pseudocercospora</taxon>
    </lineage>
</organism>
<comment type="caution">
    <text evidence="2">The sequence shown here is derived from an EMBL/GenBank/DDBJ whole genome shotgun (WGS) entry which is preliminary data.</text>
</comment>
<evidence type="ECO:0008006" key="4">
    <source>
        <dbReference type="Google" id="ProtNLM"/>
    </source>
</evidence>
<feature type="compositionally biased region" description="Basic and acidic residues" evidence="1">
    <location>
        <begin position="624"/>
        <end position="633"/>
    </location>
</feature>
<feature type="compositionally biased region" description="Basic and acidic residues" evidence="1">
    <location>
        <begin position="575"/>
        <end position="585"/>
    </location>
</feature>
<dbReference type="EMBL" id="JABCIY010000194">
    <property type="protein sequence ID" value="KAF7189076.1"/>
    <property type="molecule type" value="Genomic_DNA"/>
</dbReference>
<proteinExistence type="predicted"/>